<organism evidence="1 2">
    <name type="scientific">Crotalaria pallida</name>
    <name type="common">Smooth rattlebox</name>
    <name type="synonym">Crotalaria striata</name>
    <dbReference type="NCBI Taxonomy" id="3830"/>
    <lineage>
        <taxon>Eukaryota</taxon>
        <taxon>Viridiplantae</taxon>
        <taxon>Streptophyta</taxon>
        <taxon>Embryophyta</taxon>
        <taxon>Tracheophyta</taxon>
        <taxon>Spermatophyta</taxon>
        <taxon>Magnoliopsida</taxon>
        <taxon>eudicotyledons</taxon>
        <taxon>Gunneridae</taxon>
        <taxon>Pentapetalae</taxon>
        <taxon>rosids</taxon>
        <taxon>fabids</taxon>
        <taxon>Fabales</taxon>
        <taxon>Fabaceae</taxon>
        <taxon>Papilionoideae</taxon>
        <taxon>50 kb inversion clade</taxon>
        <taxon>genistoids sensu lato</taxon>
        <taxon>core genistoids</taxon>
        <taxon>Crotalarieae</taxon>
        <taxon>Crotalaria</taxon>
    </lineage>
</organism>
<evidence type="ECO:0000313" key="1">
    <source>
        <dbReference type="EMBL" id="KAK7256551.1"/>
    </source>
</evidence>
<name>A0AAN9EFW3_CROPI</name>
<dbReference type="Proteomes" id="UP001372338">
    <property type="component" value="Unassembled WGS sequence"/>
</dbReference>
<evidence type="ECO:0000313" key="2">
    <source>
        <dbReference type="Proteomes" id="UP001372338"/>
    </source>
</evidence>
<dbReference type="AlphaFoldDB" id="A0AAN9EFW3"/>
<sequence>MLIQALGCSSKTLGAHPSPPPLLKAHHHHHRVFKASNPHCQSLHHLSLKPFSLASAVKFPETLTIARPFKLATISSSSFSLSFTVVSRARLPSQLACVITLDMQPELFLNQPPWRKLLLPLLYVSVLIVVNMATEDHHKSTHNNVLEDNISDGEVLIITNKEVKREQLLHNHECQSSLKNQPHSSVRKINVRLGIIFTLANSHT</sequence>
<keyword evidence="2" id="KW-1185">Reference proteome</keyword>
<comment type="caution">
    <text evidence="1">The sequence shown here is derived from an EMBL/GenBank/DDBJ whole genome shotgun (WGS) entry which is preliminary data.</text>
</comment>
<dbReference type="EMBL" id="JAYWIO010000006">
    <property type="protein sequence ID" value="KAK7256551.1"/>
    <property type="molecule type" value="Genomic_DNA"/>
</dbReference>
<proteinExistence type="predicted"/>
<accession>A0AAN9EFW3</accession>
<protein>
    <submittedName>
        <fullName evidence="1">Uncharacterized protein</fullName>
    </submittedName>
</protein>
<reference evidence="1 2" key="1">
    <citation type="submission" date="2024-01" db="EMBL/GenBank/DDBJ databases">
        <title>The genomes of 5 underutilized Papilionoideae crops provide insights into root nodulation and disease resistanc.</title>
        <authorList>
            <person name="Yuan L."/>
        </authorList>
    </citation>
    <scope>NUCLEOTIDE SEQUENCE [LARGE SCALE GENOMIC DNA]</scope>
    <source>
        <strain evidence="1">ZHUSHIDOU_FW_LH</strain>
        <tissue evidence="1">Leaf</tissue>
    </source>
</reference>
<gene>
    <name evidence="1" type="ORF">RIF29_30005</name>
</gene>